<sequence length="74" mass="7747">MVWGVTEAPVTAAERAMCGVVGAVCSWGTLLLVLGPIPPSLVLPAHSQALYYHLVAFCDASHLRASLSLLSLQS</sequence>
<proteinExistence type="predicted"/>
<evidence type="ECO:0000313" key="1">
    <source>
        <dbReference type="EMBL" id="TFK32131.1"/>
    </source>
</evidence>
<protein>
    <submittedName>
        <fullName evidence="1">Uncharacterized protein</fullName>
    </submittedName>
</protein>
<reference evidence="1 2" key="1">
    <citation type="journal article" date="2019" name="Nat. Ecol. Evol.">
        <title>Megaphylogeny resolves global patterns of mushroom evolution.</title>
        <authorList>
            <person name="Varga T."/>
            <person name="Krizsan K."/>
            <person name="Foldi C."/>
            <person name="Dima B."/>
            <person name="Sanchez-Garcia M."/>
            <person name="Sanchez-Ramirez S."/>
            <person name="Szollosi G.J."/>
            <person name="Szarkandi J.G."/>
            <person name="Papp V."/>
            <person name="Albert L."/>
            <person name="Andreopoulos W."/>
            <person name="Angelini C."/>
            <person name="Antonin V."/>
            <person name="Barry K.W."/>
            <person name="Bougher N.L."/>
            <person name="Buchanan P."/>
            <person name="Buyck B."/>
            <person name="Bense V."/>
            <person name="Catcheside P."/>
            <person name="Chovatia M."/>
            <person name="Cooper J."/>
            <person name="Damon W."/>
            <person name="Desjardin D."/>
            <person name="Finy P."/>
            <person name="Geml J."/>
            <person name="Haridas S."/>
            <person name="Hughes K."/>
            <person name="Justo A."/>
            <person name="Karasinski D."/>
            <person name="Kautmanova I."/>
            <person name="Kiss B."/>
            <person name="Kocsube S."/>
            <person name="Kotiranta H."/>
            <person name="LaButti K.M."/>
            <person name="Lechner B.E."/>
            <person name="Liimatainen K."/>
            <person name="Lipzen A."/>
            <person name="Lukacs Z."/>
            <person name="Mihaltcheva S."/>
            <person name="Morgado L.N."/>
            <person name="Niskanen T."/>
            <person name="Noordeloos M.E."/>
            <person name="Ohm R.A."/>
            <person name="Ortiz-Santana B."/>
            <person name="Ovrebo C."/>
            <person name="Racz N."/>
            <person name="Riley R."/>
            <person name="Savchenko A."/>
            <person name="Shiryaev A."/>
            <person name="Soop K."/>
            <person name="Spirin V."/>
            <person name="Szebenyi C."/>
            <person name="Tomsovsky M."/>
            <person name="Tulloss R.E."/>
            <person name="Uehling J."/>
            <person name="Grigoriev I.V."/>
            <person name="Vagvolgyi C."/>
            <person name="Papp T."/>
            <person name="Martin F.M."/>
            <person name="Miettinen O."/>
            <person name="Hibbett D.S."/>
            <person name="Nagy L.G."/>
        </authorList>
    </citation>
    <scope>NUCLEOTIDE SEQUENCE [LARGE SCALE GENOMIC DNA]</scope>
    <source>
        <strain evidence="1 2">CBS 166.37</strain>
    </source>
</reference>
<dbReference type="Proteomes" id="UP000308652">
    <property type="component" value="Unassembled WGS sequence"/>
</dbReference>
<dbReference type="EMBL" id="ML213685">
    <property type="protein sequence ID" value="TFK32131.1"/>
    <property type="molecule type" value="Genomic_DNA"/>
</dbReference>
<name>A0A5C3LTQ0_9AGAR</name>
<accession>A0A5C3LTQ0</accession>
<dbReference type="AlphaFoldDB" id="A0A5C3LTQ0"/>
<evidence type="ECO:0000313" key="2">
    <source>
        <dbReference type="Proteomes" id="UP000308652"/>
    </source>
</evidence>
<gene>
    <name evidence="1" type="ORF">BDQ12DRAFT_692924</name>
</gene>
<keyword evidence="2" id="KW-1185">Reference proteome</keyword>
<organism evidence="1 2">
    <name type="scientific">Crucibulum laeve</name>
    <dbReference type="NCBI Taxonomy" id="68775"/>
    <lineage>
        <taxon>Eukaryota</taxon>
        <taxon>Fungi</taxon>
        <taxon>Dikarya</taxon>
        <taxon>Basidiomycota</taxon>
        <taxon>Agaricomycotina</taxon>
        <taxon>Agaricomycetes</taxon>
        <taxon>Agaricomycetidae</taxon>
        <taxon>Agaricales</taxon>
        <taxon>Agaricineae</taxon>
        <taxon>Nidulariaceae</taxon>
        <taxon>Crucibulum</taxon>
    </lineage>
</organism>